<name>A0ABR2MG03_9ASPA</name>
<evidence type="ECO:0000313" key="1">
    <source>
        <dbReference type="EMBL" id="KAK8963107.1"/>
    </source>
</evidence>
<sequence length="63" mass="6912">MLSATSFYSTPRAGWLFVLLNDNTNTDTGGNVLKELRLHTFSGSSCSSSFLPHDHDRSDTAPH</sequence>
<protein>
    <submittedName>
        <fullName evidence="1">Uncharacterized protein</fullName>
    </submittedName>
</protein>
<reference evidence="1 2" key="1">
    <citation type="journal article" date="2022" name="Nat. Plants">
        <title>Genomes of leafy and leafless Platanthera orchids illuminate the evolution of mycoheterotrophy.</title>
        <authorList>
            <person name="Li M.H."/>
            <person name="Liu K.W."/>
            <person name="Li Z."/>
            <person name="Lu H.C."/>
            <person name="Ye Q.L."/>
            <person name="Zhang D."/>
            <person name="Wang J.Y."/>
            <person name="Li Y.F."/>
            <person name="Zhong Z.M."/>
            <person name="Liu X."/>
            <person name="Yu X."/>
            <person name="Liu D.K."/>
            <person name="Tu X.D."/>
            <person name="Liu B."/>
            <person name="Hao Y."/>
            <person name="Liao X.Y."/>
            <person name="Jiang Y.T."/>
            <person name="Sun W.H."/>
            <person name="Chen J."/>
            <person name="Chen Y.Q."/>
            <person name="Ai Y."/>
            <person name="Zhai J.W."/>
            <person name="Wu S.S."/>
            <person name="Zhou Z."/>
            <person name="Hsiao Y.Y."/>
            <person name="Wu W.L."/>
            <person name="Chen Y.Y."/>
            <person name="Lin Y.F."/>
            <person name="Hsu J.L."/>
            <person name="Li C.Y."/>
            <person name="Wang Z.W."/>
            <person name="Zhao X."/>
            <person name="Zhong W.Y."/>
            <person name="Ma X.K."/>
            <person name="Ma L."/>
            <person name="Huang J."/>
            <person name="Chen G.Z."/>
            <person name="Huang M.Z."/>
            <person name="Huang L."/>
            <person name="Peng D.H."/>
            <person name="Luo Y.B."/>
            <person name="Zou S.Q."/>
            <person name="Chen S.P."/>
            <person name="Lan S."/>
            <person name="Tsai W.C."/>
            <person name="Van de Peer Y."/>
            <person name="Liu Z.J."/>
        </authorList>
    </citation>
    <scope>NUCLEOTIDE SEQUENCE [LARGE SCALE GENOMIC DNA]</scope>
    <source>
        <strain evidence="1">Lor288</strain>
    </source>
</reference>
<proteinExistence type="predicted"/>
<accession>A0ABR2MG03</accession>
<gene>
    <name evidence="1" type="ORF">KSP40_PGU003794</name>
</gene>
<evidence type="ECO:0000313" key="2">
    <source>
        <dbReference type="Proteomes" id="UP001412067"/>
    </source>
</evidence>
<dbReference type="EMBL" id="JBBWWR010000007">
    <property type="protein sequence ID" value="KAK8963107.1"/>
    <property type="molecule type" value="Genomic_DNA"/>
</dbReference>
<dbReference type="Proteomes" id="UP001412067">
    <property type="component" value="Unassembled WGS sequence"/>
</dbReference>
<keyword evidence="2" id="KW-1185">Reference proteome</keyword>
<comment type="caution">
    <text evidence="1">The sequence shown here is derived from an EMBL/GenBank/DDBJ whole genome shotgun (WGS) entry which is preliminary data.</text>
</comment>
<organism evidence="1 2">
    <name type="scientific">Platanthera guangdongensis</name>
    <dbReference type="NCBI Taxonomy" id="2320717"/>
    <lineage>
        <taxon>Eukaryota</taxon>
        <taxon>Viridiplantae</taxon>
        <taxon>Streptophyta</taxon>
        <taxon>Embryophyta</taxon>
        <taxon>Tracheophyta</taxon>
        <taxon>Spermatophyta</taxon>
        <taxon>Magnoliopsida</taxon>
        <taxon>Liliopsida</taxon>
        <taxon>Asparagales</taxon>
        <taxon>Orchidaceae</taxon>
        <taxon>Orchidoideae</taxon>
        <taxon>Orchideae</taxon>
        <taxon>Orchidinae</taxon>
        <taxon>Platanthera</taxon>
    </lineage>
</organism>